<dbReference type="STRING" id="264732.Moth_1799"/>
<dbReference type="EnsemblBacteria" id="ABC20100">
    <property type="protein sequence ID" value="ABC20100"/>
    <property type="gene ID" value="Moth_1799"/>
</dbReference>
<accession>Q2RHI9</accession>
<organism evidence="1">
    <name type="scientific">Moorella thermoacetica (strain ATCC 39073 / JCM 9320)</name>
    <dbReference type="NCBI Taxonomy" id="264732"/>
    <lineage>
        <taxon>Bacteria</taxon>
        <taxon>Bacillati</taxon>
        <taxon>Bacillota</taxon>
        <taxon>Clostridia</taxon>
        <taxon>Neomoorellales</taxon>
        <taxon>Neomoorellaceae</taxon>
        <taxon>Neomoorella</taxon>
    </lineage>
</organism>
<dbReference type="Pfam" id="PF14076">
    <property type="entry name" value="DUF4258"/>
    <property type="match status" value="1"/>
</dbReference>
<reference evidence="1" key="1">
    <citation type="submission" date="2005-12" db="EMBL/GenBank/DDBJ databases">
        <title>Complete sequence of Moorella thermoacetica ATCC 39073.</title>
        <authorList>
            <consortium name="US DOE Joint Genome Institute"/>
            <person name="Copeland A."/>
            <person name="Lucas S."/>
            <person name="Lapidus A."/>
            <person name="Barry K."/>
            <person name="Detter J.C."/>
            <person name="Glavina T."/>
            <person name="Hammon N."/>
            <person name="Israni S."/>
            <person name="Pitluck S."/>
            <person name="Chertkov O."/>
            <person name="Saunders E.H."/>
            <person name="Brettin T."/>
            <person name="Bruce D."/>
            <person name="Han C."/>
            <person name="Tapia R."/>
            <person name="Gilna P."/>
            <person name="Schmutz J."/>
            <person name="Larimer F."/>
            <person name="Land M."/>
            <person name="Kyrpides N."/>
            <person name="Anderson I."/>
            <person name="Richardson P."/>
            <person name="Ragsdale S."/>
        </authorList>
    </citation>
    <scope>NUCLEOTIDE SEQUENCE</scope>
    <source>
        <strain evidence="1">ATCC 39073</strain>
    </source>
</reference>
<dbReference type="AlphaFoldDB" id="Q2RHI9"/>
<gene>
    <name evidence="1" type="ordered locus">Moth_1799</name>
</gene>
<dbReference type="HOGENOM" id="CLU_161787_0_1_9"/>
<dbReference type="eggNOG" id="ENOG5032Z5Y">
    <property type="taxonomic scope" value="Bacteria"/>
</dbReference>
<evidence type="ECO:0000313" key="1">
    <source>
        <dbReference type="EMBL" id="ABC20100.1"/>
    </source>
</evidence>
<dbReference type="OrthoDB" id="964236at2"/>
<evidence type="ECO:0008006" key="2">
    <source>
        <dbReference type="Google" id="ProtNLM"/>
    </source>
</evidence>
<dbReference type="InterPro" id="IPR025354">
    <property type="entry name" value="DUF4258"/>
</dbReference>
<dbReference type="EMBL" id="CP000232">
    <property type="protein sequence ID" value="ABC20100.1"/>
    <property type="molecule type" value="Genomic_DNA"/>
</dbReference>
<dbReference type="KEGG" id="mta:Moth_1799"/>
<sequence>MDITAIRKAVFEGRWAMTAHARERAGRRKIKDGDVAKILAHGEILEDYPNDPRGPSALILGYTENGRPLHAVCAFDPSGTLLIITVYEPEPPKWENERTRRQQ</sequence>
<name>Q2RHI9_MOOTA</name>
<protein>
    <recommendedName>
        <fullName evidence="2">DUF4258 domain-containing protein</fullName>
    </recommendedName>
</protein>
<proteinExistence type="predicted"/>